<organism evidence="1">
    <name type="scientific">Rhizophora mucronata</name>
    <name type="common">Asiatic mangrove</name>
    <dbReference type="NCBI Taxonomy" id="61149"/>
    <lineage>
        <taxon>Eukaryota</taxon>
        <taxon>Viridiplantae</taxon>
        <taxon>Streptophyta</taxon>
        <taxon>Embryophyta</taxon>
        <taxon>Tracheophyta</taxon>
        <taxon>Spermatophyta</taxon>
        <taxon>Magnoliopsida</taxon>
        <taxon>eudicotyledons</taxon>
        <taxon>Gunneridae</taxon>
        <taxon>Pentapetalae</taxon>
        <taxon>rosids</taxon>
        <taxon>fabids</taxon>
        <taxon>Malpighiales</taxon>
        <taxon>Rhizophoraceae</taxon>
        <taxon>Rhizophora</taxon>
    </lineage>
</organism>
<reference evidence="1" key="1">
    <citation type="submission" date="2018-02" db="EMBL/GenBank/DDBJ databases">
        <title>Rhizophora mucronata_Transcriptome.</title>
        <authorList>
            <person name="Meera S.P."/>
            <person name="Sreeshan A."/>
            <person name="Augustine A."/>
        </authorList>
    </citation>
    <scope>NUCLEOTIDE SEQUENCE</scope>
    <source>
        <tissue evidence="1">Leaf</tissue>
    </source>
</reference>
<proteinExistence type="predicted"/>
<evidence type="ECO:0000313" key="1">
    <source>
        <dbReference type="EMBL" id="MBX47975.1"/>
    </source>
</evidence>
<dbReference type="EMBL" id="GGEC01067491">
    <property type="protein sequence ID" value="MBX47975.1"/>
    <property type="molecule type" value="Transcribed_RNA"/>
</dbReference>
<sequence>MFTHIYCPLAGHVEPCSLQFGSTNGIIKSIMYNHSTLRSNVSLVSFPGKHCVRWVRLPWLHYKYVSYMTDSLDTADIKSYY</sequence>
<name>A0A2P2NZR0_RHIMU</name>
<accession>A0A2P2NZR0</accession>
<protein>
    <submittedName>
        <fullName evidence="1">Uncharacterized protein</fullName>
    </submittedName>
</protein>
<dbReference type="AlphaFoldDB" id="A0A2P2NZR0"/>